<evidence type="ECO:0000256" key="4">
    <source>
        <dbReference type="ARBA" id="ARBA00022723"/>
    </source>
</evidence>
<dbReference type="GO" id="GO:0005506">
    <property type="term" value="F:iron ion binding"/>
    <property type="evidence" value="ECO:0007669"/>
    <property type="project" value="InterPro"/>
</dbReference>
<dbReference type="PRINTS" id="PR00463">
    <property type="entry name" value="EP450I"/>
</dbReference>
<keyword evidence="7 9" id="KW-0503">Monooxygenase</keyword>
<keyword evidence="6 8" id="KW-0408">Iron</keyword>
<name>Q5VD81_ASPNO</name>
<dbReference type="Gene3D" id="1.10.630.10">
    <property type="entry name" value="Cytochrome P450"/>
    <property type="match status" value="2"/>
</dbReference>
<dbReference type="SUPFAM" id="SSF48264">
    <property type="entry name" value="Cytochrome P450"/>
    <property type="match status" value="1"/>
</dbReference>
<dbReference type="InterPro" id="IPR017972">
    <property type="entry name" value="Cyt_P450_CS"/>
</dbReference>
<accession>Q5VD81</accession>
<evidence type="ECO:0000256" key="9">
    <source>
        <dbReference type="RuleBase" id="RU000461"/>
    </source>
</evidence>
<comment type="cofactor">
    <cofactor evidence="1 8">
        <name>heme</name>
        <dbReference type="ChEBI" id="CHEBI:30413"/>
    </cofactor>
</comment>
<evidence type="ECO:0000256" key="8">
    <source>
        <dbReference type="PIRSR" id="PIRSR602401-1"/>
    </source>
</evidence>
<evidence type="ECO:0000256" key="2">
    <source>
        <dbReference type="ARBA" id="ARBA00010617"/>
    </source>
</evidence>
<feature type="binding site" description="axial binding residue" evidence="8">
    <location>
        <position position="471"/>
    </location>
    <ligand>
        <name>heme</name>
        <dbReference type="ChEBI" id="CHEBI:30413"/>
    </ligand>
    <ligandPart>
        <name>Fe</name>
        <dbReference type="ChEBI" id="CHEBI:18248"/>
    </ligandPart>
</feature>
<sequence length="531" mass="59986">MVSKTVSTALIGLLVALILRSVYRVFFHPLRKIPGPKIAAITHLYQHYYDAVQGGKYIWKLDELHRKYGPVIRFNPNEVHIQDSHYYHQIYAGGAKKQDKDPGFPAVPLFPEVTVTTIKHHHHRLRRGIIKSFFSKQYVMGLEHVIQSKVNLLASRLTEAYRHDTVLDLKYVFAALTSDLTTHYVYGTNLSHLTEPDFKNDFLAGMDSVGRWIPVLLVFGRLLKLARYLPACLVPAGEFLHLWTLSERRVGEILGSKNNGTMGDRKTLLQAMATADVPEQEKTATRLQMETLNIIAGGTETTARALAVGVFHLANKPSLLLQLRDELRTVMPFPDSTASWTQLEQLPFLVCSRWPALSMKAFGSPLASSFDLHAFTPTILWCTKTLLSPPASVFPLSLRPQRIQEQHWLTSLFVLRLRSTPISQSAYFVCMDPSIFPHPEDFNPDRWVQAACEGHNLHRYMIVFSKGSRHCLGINFALAEIYLAIATVARRFDLVPYQTTVEQLQMKRDLGFAAPEKGPFTVQAKVTGLAD</sequence>
<dbReference type="GO" id="GO:0020037">
    <property type="term" value="F:heme binding"/>
    <property type="evidence" value="ECO:0007669"/>
    <property type="project" value="InterPro"/>
</dbReference>
<dbReference type="PANTHER" id="PTHR24305:SF157">
    <property type="entry name" value="N-ACETYLTRYPTOPHAN 6-HYDROXYLASE IVOC-RELATED"/>
    <property type="match status" value="1"/>
</dbReference>
<evidence type="ECO:0000313" key="10">
    <source>
        <dbReference type="EMBL" id="AAS90045.1"/>
    </source>
</evidence>
<evidence type="ECO:0000256" key="7">
    <source>
        <dbReference type="ARBA" id="ARBA00023033"/>
    </source>
</evidence>
<dbReference type="InterPro" id="IPR002401">
    <property type="entry name" value="Cyt_P450_E_grp-I"/>
</dbReference>
<protein>
    <submittedName>
        <fullName evidence="10">CypA</fullName>
    </submittedName>
</protein>
<evidence type="ECO:0000256" key="6">
    <source>
        <dbReference type="ARBA" id="ARBA00023004"/>
    </source>
</evidence>
<keyword evidence="4 8" id="KW-0479">Metal-binding</keyword>
<proteinExistence type="inferred from homology"/>
<evidence type="ECO:0000256" key="1">
    <source>
        <dbReference type="ARBA" id="ARBA00001971"/>
    </source>
</evidence>
<dbReference type="CDD" id="cd11062">
    <property type="entry name" value="CYP58-like"/>
    <property type="match status" value="1"/>
</dbReference>
<comment type="similarity">
    <text evidence="2 9">Belongs to the cytochrome P450 family.</text>
</comment>
<reference evidence="10" key="1">
    <citation type="journal article" date="2004" name="Appl. Environ. Microbiol.">
        <title>Aflatoxin biosynthesis cluster gene cypA is required for G aflatoxin formation.</title>
        <authorList>
            <person name="Ehrlich K.C."/>
            <person name="Chang P.K."/>
            <person name="Yu J."/>
            <person name="Cotty P.J."/>
        </authorList>
    </citation>
    <scope>NUCLEOTIDE SEQUENCE</scope>
    <source>
        <strain evidence="10">AN13137</strain>
    </source>
</reference>
<dbReference type="InterPro" id="IPR001128">
    <property type="entry name" value="Cyt_P450"/>
</dbReference>
<dbReference type="PRINTS" id="PR00385">
    <property type="entry name" value="P450"/>
</dbReference>
<keyword evidence="3 8" id="KW-0349">Heme</keyword>
<organism evidence="10">
    <name type="scientific">Aspergillus nomiae</name>
    <name type="common">Aspergillus nomius</name>
    <dbReference type="NCBI Taxonomy" id="41061"/>
    <lineage>
        <taxon>Eukaryota</taxon>
        <taxon>Fungi</taxon>
        <taxon>Dikarya</taxon>
        <taxon>Ascomycota</taxon>
        <taxon>Pezizomycotina</taxon>
        <taxon>Eurotiomycetes</taxon>
        <taxon>Eurotiomycetidae</taxon>
        <taxon>Eurotiales</taxon>
        <taxon>Aspergillaceae</taxon>
        <taxon>Aspergillus</taxon>
        <taxon>Aspergillus subgen. Circumdati</taxon>
    </lineage>
</organism>
<dbReference type="Pfam" id="PF00067">
    <property type="entry name" value="p450"/>
    <property type="match status" value="2"/>
</dbReference>
<dbReference type="GO" id="GO:0016705">
    <property type="term" value="F:oxidoreductase activity, acting on paired donors, with incorporation or reduction of molecular oxygen"/>
    <property type="evidence" value="ECO:0007669"/>
    <property type="project" value="InterPro"/>
</dbReference>
<dbReference type="PROSITE" id="PS00086">
    <property type="entry name" value="CYTOCHROME_P450"/>
    <property type="match status" value="1"/>
</dbReference>
<keyword evidence="5 9" id="KW-0560">Oxidoreductase</keyword>
<evidence type="ECO:0000256" key="5">
    <source>
        <dbReference type="ARBA" id="ARBA00023002"/>
    </source>
</evidence>
<dbReference type="InterPro" id="IPR050121">
    <property type="entry name" value="Cytochrome_P450_monoxygenase"/>
</dbReference>
<dbReference type="InterPro" id="IPR036396">
    <property type="entry name" value="Cyt_P450_sf"/>
</dbReference>
<evidence type="ECO:0000256" key="3">
    <source>
        <dbReference type="ARBA" id="ARBA00022617"/>
    </source>
</evidence>
<dbReference type="EMBL" id="AY510454">
    <property type="protein sequence ID" value="AAS90045.1"/>
    <property type="molecule type" value="Genomic_DNA"/>
</dbReference>
<dbReference type="PANTHER" id="PTHR24305">
    <property type="entry name" value="CYTOCHROME P450"/>
    <property type="match status" value="1"/>
</dbReference>
<dbReference type="GO" id="GO:0004497">
    <property type="term" value="F:monooxygenase activity"/>
    <property type="evidence" value="ECO:0007669"/>
    <property type="project" value="UniProtKB-KW"/>
</dbReference>
<dbReference type="AlphaFoldDB" id="Q5VD81"/>